<dbReference type="RefSeq" id="XP_055866059.1">
    <property type="nucleotide sequence ID" value="XM_056010084.1"/>
</dbReference>
<dbReference type="GeneID" id="106055129"/>
<dbReference type="PANTHER" id="PTHR46961">
    <property type="entry name" value="DYNEIN HEAVY CHAIN 1, AXONEMAL-LIKE PROTEIN"/>
    <property type="match status" value="1"/>
</dbReference>
<dbReference type="Gene3D" id="1.20.920.30">
    <property type="match status" value="1"/>
</dbReference>
<feature type="domain" description="Dynein heavy chain C-terminal" evidence="22">
    <location>
        <begin position="5172"/>
        <end position="5442"/>
    </location>
</feature>
<dbReference type="InterPro" id="IPR013602">
    <property type="entry name" value="Dynein_heavy_linker"/>
</dbReference>
<name>A0A9W2YTQ9_BIOGL</name>
<feature type="compositionally biased region" description="Acidic residues" evidence="13">
    <location>
        <begin position="5637"/>
        <end position="5708"/>
    </location>
</feature>
<keyword evidence="23" id="KW-1185">Reference proteome</keyword>
<dbReference type="Gene3D" id="1.20.140.100">
    <property type="entry name" value="Dynein heavy chain, N-terminal domain 2"/>
    <property type="match status" value="1"/>
</dbReference>
<evidence type="ECO:0000256" key="4">
    <source>
        <dbReference type="ARBA" id="ARBA00022701"/>
    </source>
</evidence>
<feature type="domain" description="Dynein heavy chain hydrolytic ATP-binding dynein motor region" evidence="16">
    <location>
        <begin position="2156"/>
        <end position="2428"/>
    </location>
</feature>
<comment type="subcellular location">
    <subcellularLocation>
        <location evidence="1">Cytoplasm</location>
        <location evidence="1">Cytoskeleton</location>
    </subcellularLocation>
</comment>
<evidence type="ECO:0000256" key="7">
    <source>
        <dbReference type="ARBA" id="ARBA00022840"/>
    </source>
</evidence>
<dbReference type="InterPro" id="IPR041228">
    <property type="entry name" value="Dynein_C"/>
</dbReference>
<evidence type="ECO:0000256" key="5">
    <source>
        <dbReference type="ARBA" id="ARBA00022737"/>
    </source>
</evidence>
<feature type="compositionally biased region" description="Basic and acidic residues" evidence="13">
    <location>
        <begin position="5606"/>
        <end position="5622"/>
    </location>
</feature>
<dbReference type="Pfam" id="PF12775">
    <property type="entry name" value="AAA_7"/>
    <property type="match status" value="1"/>
</dbReference>
<dbReference type="InterPro" id="IPR042219">
    <property type="entry name" value="AAA_lid_11_sf"/>
</dbReference>
<evidence type="ECO:0000256" key="9">
    <source>
        <dbReference type="ARBA" id="ARBA00023054"/>
    </source>
</evidence>
<feature type="region of interest" description="Disordered" evidence="13">
    <location>
        <begin position="2003"/>
        <end position="2033"/>
    </location>
</feature>
<feature type="compositionally biased region" description="Acidic residues" evidence="13">
    <location>
        <begin position="4085"/>
        <end position="4094"/>
    </location>
</feature>
<comment type="similarity">
    <text evidence="2">Belongs to the dynein heavy chain family.</text>
</comment>
<evidence type="ECO:0000259" key="19">
    <source>
        <dbReference type="Pfam" id="PF12781"/>
    </source>
</evidence>
<keyword evidence="6" id="KW-0547">Nucleotide-binding</keyword>
<dbReference type="Gene3D" id="1.10.8.1220">
    <property type="match status" value="1"/>
</dbReference>
<dbReference type="Gene3D" id="3.20.180.20">
    <property type="entry name" value="Dynein heavy chain, N-terminal domain 2"/>
    <property type="match status" value="1"/>
</dbReference>
<keyword evidence="5" id="KW-0677">Repeat</keyword>
<feature type="domain" description="Dynein heavy chain tail" evidence="14">
    <location>
        <begin position="447"/>
        <end position="816"/>
    </location>
</feature>
<feature type="region of interest" description="Disordered" evidence="13">
    <location>
        <begin position="5471"/>
        <end position="5708"/>
    </location>
</feature>
<dbReference type="Gene3D" id="1.20.920.20">
    <property type="match status" value="1"/>
</dbReference>
<dbReference type="Proteomes" id="UP001165740">
    <property type="component" value="Chromosome 14"/>
</dbReference>
<feature type="domain" description="Dynein heavy chain ATP-binding dynein motor region" evidence="19">
    <location>
        <begin position="4137"/>
        <end position="4324"/>
    </location>
</feature>
<dbReference type="GO" id="GO:0045505">
    <property type="term" value="F:dynein intermediate chain binding"/>
    <property type="evidence" value="ECO:0007669"/>
    <property type="project" value="InterPro"/>
</dbReference>
<evidence type="ECO:0000313" key="24">
    <source>
        <dbReference type="RefSeq" id="XP_055866059.1"/>
    </source>
</evidence>
<dbReference type="Pfam" id="PF17852">
    <property type="entry name" value="Dynein_AAA_lid"/>
    <property type="match status" value="1"/>
</dbReference>
<feature type="compositionally biased region" description="Basic and acidic residues" evidence="13">
    <location>
        <begin position="5549"/>
        <end position="5561"/>
    </location>
</feature>
<dbReference type="InterPro" id="IPR024317">
    <property type="entry name" value="Dynein_heavy_chain_D4_dom"/>
</dbReference>
<dbReference type="OrthoDB" id="10251809at2759"/>
<keyword evidence="9 12" id="KW-0175">Coiled coil</keyword>
<dbReference type="Pfam" id="PF08393">
    <property type="entry name" value="DHC_N2"/>
    <property type="match status" value="2"/>
</dbReference>
<feature type="compositionally biased region" description="Polar residues" evidence="13">
    <location>
        <begin position="1595"/>
        <end position="1616"/>
    </location>
</feature>
<gene>
    <name evidence="24" type="primary">LOC106055129</name>
</gene>
<keyword evidence="3" id="KW-0963">Cytoplasm</keyword>
<evidence type="ECO:0000256" key="11">
    <source>
        <dbReference type="ARBA" id="ARBA00023212"/>
    </source>
</evidence>
<evidence type="ECO:0000259" key="17">
    <source>
        <dbReference type="Pfam" id="PF12777"/>
    </source>
</evidence>
<feature type="region of interest" description="Disordered" evidence="13">
    <location>
        <begin position="4429"/>
        <end position="4498"/>
    </location>
</feature>
<keyword evidence="7" id="KW-0067">ATP-binding</keyword>
<protein>
    <submittedName>
        <fullName evidence="24">Uncharacterized protein LOC106055129 isoform X1</fullName>
    </submittedName>
</protein>
<dbReference type="InterPro" id="IPR027417">
    <property type="entry name" value="P-loop_NTPase"/>
</dbReference>
<dbReference type="InterPro" id="IPR035706">
    <property type="entry name" value="AAA_9"/>
</dbReference>
<dbReference type="InterPro" id="IPR026983">
    <property type="entry name" value="DHC"/>
</dbReference>
<feature type="region of interest" description="Disordered" evidence="13">
    <location>
        <begin position="2498"/>
        <end position="2531"/>
    </location>
</feature>
<dbReference type="GO" id="GO:0007018">
    <property type="term" value="P:microtubule-based movement"/>
    <property type="evidence" value="ECO:0007669"/>
    <property type="project" value="InterPro"/>
</dbReference>
<proteinExistence type="inferred from homology"/>
<feature type="compositionally biased region" description="Basic and acidic residues" evidence="13">
    <location>
        <begin position="5513"/>
        <end position="5525"/>
    </location>
</feature>
<sequence length="5708" mass="646941">MSTAMDERLKWLELRINSSLKLRNEDLKSVLSNDDNRLAFYEFVNNEDIKKLFVYKSHGKQITASLQPPSEIHSKSIFFLKCNPGTKLTKDNIENEVFYMDCSRAPLEHLELTIREVFLPLLATNSQIVSTSSGNGDKIMDILHRLMAAAEVTQGHMQGVTVLHLPAIEVLAEAAGSPSRRAAVLHVLETTVIGWIKQIRGVLRHDPQADLLQLFGKEPGPLDEIVMWKKHLEKLQSLELQLESETAKSILQNLETANSQYGHAFHSVKKDITKAKAETQKILKFFSTLEPWYNKLHSDSPKTIIKHFKPLMHVVFLVWTHSTYYHQIDKFHQLLGLLSNEIVHRAIKMVGDDVLREPLESYSKLKEALRFCAAFRGTYLDFKEKGDDQNAKNIAENAEILASRPRGNLFKTKMYGPHAYTPRYGLRNVEGAGDTDSYSELELWMDSPWPARNAPCFDLLNNFMERCNDVLELVETTRHFRLLAVTAEIGGAGSPSLDSMVRELHNKYSLAMKDFFSKVSNVLSIDGTQQFESAFFNFRTTVKDLEKKLAEILRVAFDQCPNVQAQLRLLEVFEGISGRELVQQYLKDIDKTVVLNFTAELEQVKVIFQENSISPPAHYNMPHTVSKLMWARGLRERIEIPMKKMKHVSPHSLEGDTGWHMRDLYTDIIKALDQFENEVITKWQLNIESDLTQKLKEPLMIAEEYDEEANQRPQVIHVNLDTKLLLLLKEIHYLSQEPFSLHLPGPAKELLRNTNSQELSVTAARLETIVSKYNAIMRSITEFEKTMFERKLEQIDKLLEQGLHQLTWKMKESADFIEIAYSTVCLDIHQNLDIVQTNCREIIQMTHSWSKEILDVFSARDETRSYMMDELLVMHKKLIDSFEAVVAPASSRIHNLMNESYEVVQISQASPAWRDYVDYIDAIILDGLKLACLTSLKTMLNTMVQANLAEEMSEVTHIPILTIRLELIENNVDFRPPLDQSTSVVSVQELVQTWLQSYLARGKLVKMLGPKGSYEDYISQDEEVKDLLVNINQIVNDNSEECKQLLDIFKEYSFLWQQDVNQTFTDFLNGVLRPNPIRARSAQRSKEEREGIHQGIRFEKLSSRTSSARSAITAEALENAEKQFLAPKSHKGKTSNVPSLDEFDQEIDIYRTARDELSELEDYRSVGWINVDLQPIKQVLTTYAAKWIWTFTEYLSVQVATLLERLDVFLKRIEPEIEKITGEERDTASFMKMMRLFNEVSAQQTEMEGKFAAMNKTVVLLKKYGQVLPDKTQHLFNGAPSRWNNLKTKVSLAKQRLGPRIQEESVSITKDLMAFAERVMILADDLENSDIYQRNCDINEAHSTIDEYSKRLAVLESQAQDLFELQELLESSVVNFSDLPKCRKELSNLKLVWETFRIIDEEQTNWKQQRWQRVNTAYLREETSKQLELIRALPDEVFTWDVYMGMNKSITTIQECLPIVEDLSNQAIRTRHWKQLVRVTGGVFTVDNDSLKRMTFEELLNLGLQQHVDDVRAIVLRAVKDLAIETALKNYEEIWLAKIFELRDHIHVKTAPFMEANQDSQSENSQGDANLIGAPVGSSPNTGAVGPSKNVRAISRTSNQSGHSKNKRGSASSLPTSLLHLGEDSGSLKLLTNTDPIFDELEHHQITLQAMQSNSSAGSFQDEVLKWQKKLQTIEGALQIWLEVQEMWVEMEEVFLSSEVRQAMPQEAHKFSNVNKDFRLLMRATEKNPNVMQCCNRKNIFQILEHMRHSLEVCRKALLHHLEKRRHIFPRFFFLSMEDVLRIICNGYDLNSVNLYISKLLPNVGSLVFDEAEDTDQFNFIVTGVQSALGETLSFGQIINCDGQIENWMSSVLNQLKSTLKSQLADALAQEDEARPRTRQIHSAGARKVSLPIQDDANNEIVQKPKSSLKKSTAAIDNEVHGDVNEKVSNLLSQDQDKSWTLDHVSEIVYLATCVQMTGQIKGALSDLRNGDRQALNECLKKIEQNIENTVSLLKSLEEERKKLNSDKKEKNDTRDAVEDPAHPSLDLLEVGRESPAPDIAQESENDEKAETSTLAPLDSMSMIVAPTEVKDNVRAEEIYQKKKEQKLLLFPSQIHKLTSLLSLFAHLRDLVQRLLEIAKNGSPEDSFDWKCQLIYDFNLAEKVTLVSCMNAQFEYGFEYLGSSNREAISPLTEKVFLLITQAIKAHIGMLCVGPREGNKFEVVHEISKCLGQPLYMFNCAQTTDYSQLQDIFRGLAATGCWVCFNDVSHLKPACMSLLAQLVSVIMEALKSGKTVVHLLTEDIQLSPNGACFGLMDSAVPVMPRNSDNLFIYPSATAKLPDSILKQFRVVSFTKPDLLLSLEVSLFSQGFVYSKDLAWKIVQLYETCGNMFGTNTFISNHISLGSTRNASFYGWSIQSLKGVVSLAGARLRKSILENTSKEVVTQSQENQTSISKEDASEEKHLDSNRNMQHLEEAALATALRDCFLPRMTSRDASVFATALNDLWPKVELPSALEKEPDTNAESNDHSLTAKDNTRIKSSKSETSQKSLKDTIRLNTPVVPVGTVDKFSPIPNIENKQVLEDINEAIAVATADLGLLPGTAFQARVMQLAHLNAVHQSILVVGPSGCGKSECIKTFAVAERERGKSIIVQSVFIKAVESEELMGFFYSKTREWHDGLLTALLRKFCVSSPVNLSQPVLKIMQLDGECDSFQMEVIHTLLNHSGSVVLPNNERLSIPNTVKFIWELESLENMAPSLLATVGVLVISPSDVGWKLMLVQWLEHRNEPDKELLTELTNIYIETLVDFVTECTQPLIANRKEKPKGKVPQFKRVISHSLVNMVRTFTNLLEVLINPFNDLTDVEYERYFNFAAVWAFGGTLAEECREEFSNWWKEQFQDHIDYPSDGTVFDYIVDNETHEFVKWSELVPSYTGTPHKGIPPDAFVHTVYTEQLLHLLGLLTDAGRPVMLVGESGCGKTAIINERIRTICSGEVAEVLSLTVYANRFTNARLLFDRIDERLEWKHGRTFVPRGNKRMLCLIDDINLSQTDKYGFQTACELIREHLDDGGFYSPTNHTWRYVKSFTYVTSVNPKPTADVPPVSQRLLRHFAVFGCPSPRSADLQTIYSTLLSTHFFTPENITAAAQHSGAHEEKVQVTVRFEEESLRRTVHSIVKVTVELSERMRTMFLPTSQRCHYVFTRDLGTIFRNLCLSLQPGCNKRNLLLLWQHECFWVYGKRMVNEVDFRRFRQAFITAVRKQFIDDDQVQSIIKPRPPLFSNLIEQDSGLVTAGMIDARSVATVSEEDAKTDLYRPAKSYAAVKELLEKGLEEYNKIHPQIKLSLYKSVIEQVCRLARTVASPHEGANTVMVAEGCPARCSIIARLAAHLCDFSIFQISTTHPQQSLAEKMSQFQADLVSGYTRSGTRGEKIVLLLREEELADFDYLIYLTEFIVSGSITHLFSQEEQTTIINSIRTEVTQAGLTYTRDVAWDFFLRTVRNNFRVILIACGGVKEFQHMCREYPAFTKNVNFIWFPHWSKSQLIEHALYHLSALTNMTDVQKENVAHMLASMHLVLRQQDGGEKTPGEYGHVTNTSYVKFVLRFISLAKERYEEVESTHDAVTTTLKQISHENELANKLKKQLEHEKIVLEERKAGTIKILSQIGQDTAITEQQVKVVKNQMEKITILKKRLPEYQVAHERSVYKAIAIIADTKKVVKLMDIDELSELRGMQKPSPDIEDLMSTIIMLLKSPSADLTWQKGAKRLMANLERFIEELTTFDDYDLPESTLVLVEPYLKKPSFDPEVIAQKSGNSACGALCRWVRGVVGYHRIMISKVKPLHQKVEETTQAVDTAQHKMNTLENKRKALEVRLSDLARAFEEATIDKNEQEEKTIRMKKMLDTAGELRRILSGERTRCTQIFDCYERRLESVPGGCAMAAAFVTYLGPYHHSFRRLMLIVQWPMCLKERGIPLVIDSIDGLRGCVCDWSIPQLRTASGASNLYGFEIDYSAVLSQPQETELKSQVHQESDQEAIEKDDEEKEADESEDRQKEDIEEEKSEVEQNKTTEDLDNKLTVGEDVSADKKDQEQRKSPAQSNKMEQEPKNEDKVQMSDDQGEGEEENASEAPNVEEGLSIGQYNKYVRSLIKLLIGESVINDWIVRDFGPLQIENAAILCSSWQRPPLMIDPNDEASYWLGSLNKLMNKNKLISLDMEHKSEPHVMSSLEKAITKGRPVLLKNLSDAIDNTIMPLVHHRNTSEDQNFEDEPRMILFCGRRILCHPNFRCYLSTHLSKPKFNPVTASSVTLINFGVSHDTLTEDLLTRLFARIRPDLFAERKRALKNLQLQKNTLYRFSEIVKDQVLAGGQEAMLSSPKALQFITNITEAKLQLARELAKTQEILDDLDILKDEFYPVARRASLMFSLMRSLEVIYPEYKFTLKYFLELFDEAVGGEFPAEFFSEEQSEVEEEDVDSIEDNDKRKRIGSVGSQTSNKEKNNGDNPTEDNEAEAYGEKNSERQEPTETEGSISTGAIQKLVHGSESDDLPPIEMPDTVSLPSVGVEYSSYTDIKVQQLMDSMTGLIYHRIKMSMLEEDLLLFSTMMCLHIKSELGEDITSDEISMFFIGNPGLEMQLTLSDFDCNADVPAWLSKEKWEDILALSVLPGPLDSFCAEFATNSEQWKEWYQSSYPEKQQLPVFVKKTEKMLDEKIDEETEKRKVNQSRADESGNLNDFHKLLLLRLLRPDRIPTALTAYTQRHLNKFNKVKSSSINEVVSDARKLWGVLILLPQSIDTTSGHPASRLKLTLSPVDKLVQLAKSANVPVQHALFTEGSGVSIEEMLDAAEKNNSWAIIECVHLASQQMITKLMLQLQRIHNSRVSEKNGEGSNFCVWLTAQTNSGLPLVLIENLFKISWNALTSSAEPKIFEESNTETKGAEKSMTQFSPLCPETYLKTAIVSTLCQISESYKQLTEQFSKVNKTLVYGVALIHSILMARQLYGSVGLARWHPFSVTQLNNALDVITSDVLRSTGQSEPSLQDLCHAVPAIYCAMISDEQDQIYINTLCRNILTAVYKNPQSKIQLGSALIPVPPSTIDVIEMADWFEQYVNEEINLSVLQLSTSIEKATNESSSAKFLSRLELLAETHNLDSGVAPSASTSNIDVAKLRSALDICQERLPPLLELGDVPQLMKAEYDFPYHPPSIISMSSAESSLMPESVGYVLLQECLWMNTVLCHIRQEIHNLDGNLLGGSGALPKRLLPTVLCLQEEFVPVNWIHPNTQPCTHSLTSWLDDLNKRHQQLNRWVRRSMVPKFVDGQMTENCTVARGHLTTVWLGGLVNPQALLTALRQEKAILSGVSLHDVYYQCIVLTEVDQDEFDIDEAGLLVSDLYLENAAWDYQAKTLANARDAPLTCLKCVYLKPAIKSDIEMNKAEIQQSDSTGVCELPVFINKSRQIQICSLPVHCSSSSDNWILKQAAFVLDPGLPEGGSKKSRAYLMLQRFPVIRVEPEGEGVEEEKEEAEDESSEASARSQLSYKPMSPKAPPLPESLSLKREPPIFKDDPEMNEGNIEAETTSNLDPTAMNPLLEEKSAASAEKRRSAVSTQQSQQDTNPASHSPTTSSLHQVSASKSPRLVDKELEDSAEIEKKEHLKELERREDSADGGEAAKNVKLAEEEGEIENDEEEGEDYDGDEIDGEEEDEEVDDNGEEDDLEDDDVEEDDGGEDDDVEEDDGGEEDDKDVEEKDN</sequence>
<dbReference type="Pfam" id="PF12774">
    <property type="entry name" value="AAA_6"/>
    <property type="match status" value="1"/>
</dbReference>
<feature type="compositionally biased region" description="Acidic residues" evidence="13">
    <location>
        <begin position="4429"/>
        <end position="4444"/>
    </location>
</feature>
<feature type="compositionally biased region" description="Acidic residues" evidence="13">
    <location>
        <begin position="4001"/>
        <end position="4030"/>
    </location>
</feature>
<keyword evidence="10" id="KW-0505">Motor protein</keyword>
<dbReference type="SUPFAM" id="SSF52540">
    <property type="entry name" value="P-loop containing nucleoside triphosphate hydrolases"/>
    <property type="match status" value="2"/>
</dbReference>
<dbReference type="Pfam" id="PF17857">
    <property type="entry name" value="AAA_lid_1"/>
    <property type="match status" value="1"/>
</dbReference>
<feature type="compositionally biased region" description="Basic and acidic residues" evidence="13">
    <location>
        <begin position="2435"/>
        <end position="2446"/>
    </location>
</feature>
<reference evidence="24" key="1">
    <citation type="submission" date="2025-08" db="UniProtKB">
        <authorList>
            <consortium name="RefSeq"/>
        </authorList>
    </citation>
    <scope>IDENTIFICATION</scope>
</reference>
<dbReference type="Gene3D" id="1.10.8.720">
    <property type="entry name" value="Region D6 of dynein motor"/>
    <property type="match status" value="1"/>
</dbReference>
<dbReference type="GO" id="GO:0031514">
    <property type="term" value="C:motile cilium"/>
    <property type="evidence" value="ECO:0007669"/>
    <property type="project" value="UniProtKB-ARBA"/>
</dbReference>
<dbReference type="Gene3D" id="1.10.472.130">
    <property type="match status" value="1"/>
</dbReference>
<feature type="compositionally biased region" description="Polar residues" evidence="13">
    <location>
        <begin position="1557"/>
        <end position="1568"/>
    </location>
</feature>
<feature type="domain" description="Dynein heavy chain coiled coil stalk" evidence="17">
    <location>
        <begin position="3609"/>
        <end position="3933"/>
    </location>
</feature>
<evidence type="ECO:0000259" key="16">
    <source>
        <dbReference type="Pfam" id="PF12774"/>
    </source>
</evidence>
<dbReference type="Pfam" id="PF12777">
    <property type="entry name" value="MT"/>
    <property type="match status" value="1"/>
</dbReference>
<feature type="compositionally biased region" description="Basic and acidic residues" evidence="13">
    <location>
        <begin position="4052"/>
        <end position="4062"/>
    </location>
</feature>
<feature type="domain" description="Dynein heavy chain tail" evidence="14">
    <location>
        <begin position="185"/>
        <end position="390"/>
    </location>
</feature>
<dbReference type="Pfam" id="PF12780">
    <property type="entry name" value="AAA_8"/>
    <property type="match status" value="1"/>
</dbReference>
<feature type="domain" description="Dynein heavy chain AAA 5 extension" evidence="20">
    <location>
        <begin position="2808"/>
        <end position="2904"/>
    </location>
</feature>
<dbReference type="OMA" id="KYLTDQV"/>
<evidence type="ECO:0000259" key="21">
    <source>
        <dbReference type="Pfam" id="PF17857"/>
    </source>
</evidence>
<feature type="coiled-coil region" evidence="12">
    <location>
        <begin position="3816"/>
        <end position="3864"/>
    </location>
</feature>
<feature type="region of interest" description="Disordered" evidence="13">
    <location>
        <begin position="2422"/>
        <end position="2446"/>
    </location>
</feature>
<dbReference type="Gene3D" id="1.20.58.1120">
    <property type="match status" value="1"/>
</dbReference>
<feature type="coiled-coil region" evidence="12">
    <location>
        <begin position="1338"/>
        <end position="1365"/>
    </location>
</feature>
<dbReference type="InterPro" id="IPR042222">
    <property type="entry name" value="Dynein_2_N"/>
</dbReference>
<evidence type="ECO:0000256" key="8">
    <source>
        <dbReference type="ARBA" id="ARBA00023017"/>
    </source>
</evidence>
<dbReference type="Pfam" id="PF12781">
    <property type="entry name" value="AAA_9"/>
    <property type="match status" value="1"/>
</dbReference>
<dbReference type="Gene3D" id="3.10.490.20">
    <property type="match status" value="1"/>
</dbReference>
<feature type="compositionally biased region" description="Basic and acidic residues" evidence="13">
    <location>
        <begin position="2003"/>
        <end position="2022"/>
    </location>
</feature>
<feature type="domain" description="Dynein heavy chain 3 AAA+ lid" evidence="21">
    <location>
        <begin position="3150"/>
        <end position="3239"/>
    </location>
</feature>
<dbReference type="InterPro" id="IPR035699">
    <property type="entry name" value="AAA_6"/>
</dbReference>
<organism evidence="23 24">
    <name type="scientific">Biomphalaria glabrata</name>
    <name type="common">Bloodfluke planorb</name>
    <name type="synonym">Freshwater snail</name>
    <dbReference type="NCBI Taxonomy" id="6526"/>
    <lineage>
        <taxon>Eukaryota</taxon>
        <taxon>Metazoa</taxon>
        <taxon>Spiralia</taxon>
        <taxon>Lophotrochozoa</taxon>
        <taxon>Mollusca</taxon>
        <taxon>Gastropoda</taxon>
        <taxon>Heterobranchia</taxon>
        <taxon>Euthyneura</taxon>
        <taxon>Panpulmonata</taxon>
        <taxon>Hygrophila</taxon>
        <taxon>Lymnaeoidea</taxon>
        <taxon>Planorbidae</taxon>
        <taxon>Biomphalaria</taxon>
    </lineage>
</organism>
<keyword evidence="4" id="KW-0493">Microtubule</keyword>
<dbReference type="Pfam" id="PF08385">
    <property type="entry name" value="DHC_N1"/>
    <property type="match status" value="2"/>
</dbReference>
<keyword evidence="8" id="KW-0243">Dynein</keyword>
<keyword evidence="11" id="KW-0206">Cytoskeleton</keyword>
<dbReference type="InterPro" id="IPR042228">
    <property type="entry name" value="Dynein_linker_3"/>
</dbReference>
<feature type="domain" description="Dynein heavy chain AAA module D4" evidence="18">
    <location>
        <begin position="3314"/>
        <end position="3580"/>
    </location>
</feature>
<dbReference type="PANTHER" id="PTHR46961:SF21">
    <property type="entry name" value="LOW QUALITY PROTEIN: DYNEIN BETA CHAIN, FLAGELLAR OUTER ARM-LIKE"/>
    <property type="match status" value="1"/>
</dbReference>
<dbReference type="GO" id="GO:0005524">
    <property type="term" value="F:ATP binding"/>
    <property type="evidence" value="ECO:0007669"/>
    <property type="project" value="UniProtKB-KW"/>
</dbReference>
<evidence type="ECO:0000313" key="23">
    <source>
        <dbReference type="Proteomes" id="UP001165740"/>
    </source>
</evidence>
<feature type="compositionally biased region" description="Basic and acidic residues" evidence="13">
    <location>
        <begin position="3990"/>
        <end position="4000"/>
    </location>
</feature>
<evidence type="ECO:0000259" key="20">
    <source>
        <dbReference type="Pfam" id="PF17852"/>
    </source>
</evidence>
<accession>A0A9W2YTQ9</accession>
<dbReference type="GO" id="GO:0051959">
    <property type="term" value="F:dynein light intermediate chain binding"/>
    <property type="evidence" value="ECO:0007669"/>
    <property type="project" value="InterPro"/>
</dbReference>
<feature type="compositionally biased region" description="Basic and acidic residues" evidence="13">
    <location>
        <begin position="4070"/>
        <end position="4082"/>
    </location>
</feature>
<feature type="compositionally biased region" description="Basic and acidic residues" evidence="13">
    <location>
        <begin position="4031"/>
        <end position="4043"/>
    </location>
</feature>
<evidence type="ECO:0000256" key="13">
    <source>
        <dbReference type="SAM" id="MobiDB-lite"/>
    </source>
</evidence>
<feature type="region of interest" description="Disordered" evidence="13">
    <location>
        <begin position="1556"/>
        <end position="1616"/>
    </location>
</feature>
<evidence type="ECO:0000256" key="12">
    <source>
        <dbReference type="SAM" id="Coils"/>
    </source>
</evidence>
<feature type="domain" description="Dynein heavy chain linker" evidence="15">
    <location>
        <begin position="1380"/>
        <end position="1549"/>
    </location>
</feature>
<dbReference type="Gene3D" id="1.10.8.710">
    <property type="match status" value="1"/>
</dbReference>
<dbReference type="FunFam" id="1.10.287.2620:FF:000001">
    <property type="entry name" value="Cytoplasmic dynein heavy chain 1"/>
    <property type="match status" value="1"/>
</dbReference>
<dbReference type="InterPro" id="IPR024743">
    <property type="entry name" value="Dynein_HC_stalk"/>
</dbReference>
<dbReference type="InterPro" id="IPR043160">
    <property type="entry name" value="Dynein_C_barrel"/>
</dbReference>
<dbReference type="Gene3D" id="3.40.50.300">
    <property type="entry name" value="P-loop containing nucleotide triphosphate hydrolases"/>
    <property type="match status" value="6"/>
</dbReference>
<feature type="compositionally biased region" description="Polar residues" evidence="13">
    <location>
        <begin position="5564"/>
        <end position="5592"/>
    </location>
</feature>
<dbReference type="InterPro" id="IPR041589">
    <property type="entry name" value="DNAH3_AAA_lid_1"/>
</dbReference>
<evidence type="ECO:0000259" key="15">
    <source>
        <dbReference type="Pfam" id="PF08393"/>
    </source>
</evidence>
<evidence type="ECO:0000259" key="18">
    <source>
        <dbReference type="Pfam" id="PF12780"/>
    </source>
</evidence>
<dbReference type="FunFam" id="1.20.140.100:FF:000001">
    <property type="entry name" value="dynein heavy chain 17, axonemal"/>
    <property type="match status" value="1"/>
</dbReference>
<evidence type="ECO:0000256" key="2">
    <source>
        <dbReference type="ARBA" id="ARBA00008887"/>
    </source>
</evidence>
<evidence type="ECO:0000256" key="6">
    <source>
        <dbReference type="ARBA" id="ARBA00022741"/>
    </source>
</evidence>
<evidence type="ECO:0000259" key="22">
    <source>
        <dbReference type="Pfam" id="PF18199"/>
    </source>
</evidence>
<feature type="compositionally biased region" description="Basic and acidic residues" evidence="13">
    <location>
        <begin position="4479"/>
        <end position="4489"/>
    </location>
</feature>
<evidence type="ECO:0000256" key="3">
    <source>
        <dbReference type="ARBA" id="ARBA00022490"/>
    </source>
</evidence>
<dbReference type="Gene3D" id="1.10.287.2620">
    <property type="match status" value="1"/>
</dbReference>
<dbReference type="InterPro" id="IPR013594">
    <property type="entry name" value="Dynein_heavy_tail"/>
</dbReference>
<feature type="compositionally biased region" description="Basic and acidic residues" evidence="13">
    <location>
        <begin position="2498"/>
        <end position="2518"/>
    </location>
</feature>
<dbReference type="InterPro" id="IPR041466">
    <property type="entry name" value="Dynein_AAA5_ext"/>
</dbReference>
<feature type="coiled-coil region" evidence="12">
    <location>
        <begin position="3599"/>
        <end position="3626"/>
    </location>
</feature>
<evidence type="ECO:0000259" key="14">
    <source>
        <dbReference type="Pfam" id="PF08385"/>
    </source>
</evidence>
<dbReference type="GO" id="GO:0030286">
    <property type="term" value="C:dynein complex"/>
    <property type="evidence" value="ECO:0007669"/>
    <property type="project" value="UniProtKB-KW"/>
</dbReference>
<dbReference type="Pfam" id="PF18199">
    <property type="entry name" value="Dynein_C"/>
    <property type="match status" value="1"/>
</dbReference>
<dbReference type="Gene3D" id="1.20.1270.280">
    <property type="match status" value="1"/>
</dbReference>
<dbReference type="InterPro" id="IPR043157">
    <property type="entry name" value="Dynein_AAA1S"/>
</dbReference>
<evidence type="ECO:0000256" key="1">
    <source>
        <dbReference type="ARBA" id="ARBA00004245"/>
    </source>
</evidence>
<feature type="compositionally biased region" description="Polar residues" evidence="13">
    <location>
        <begin position="2422"/>
        <end position="2434"/>
    </location>
</feature>
<evidence type="ECO:0000256" key="10">
    <source>
        <dbReference type="ARBA" id="ARBA00023175"/>
    </source>
</evidence>
<feature type="region of interest" description="Disordered" evidence="13">
    <location>
        <begin position="3989"/>
        <end position="4101"/>
    </location>
</feature>
<dbReference type="GO" id="GO:0005874">
    <property type="term" value="C:microtubule"/>
    <property type="evidence" value="ECO:0007669"/>
    <property type="project" value="UniProtKB-KW"/>
</dbReference>
<feature type="compositionally biased region" description="Acidic residues" evidence="13">
    <location>
        <begin position="5472"/>
        <end position="5488"/>
    </location>
</feature>
<feature type="domain" description="Dynein heavy chain linker" evidence="15">
    <location>
        <begin position="1624"/>
        <end position="1867"/>
    </location>
</feature>